<reference evidence="1 2" key="1">
    <citation type="submission" date="2019-08" db="EMBL/GenBank/DDBJ databases">
        <title>Microbe sample from Colwellia echini.</title>
        <authorList>
            <person name="Christiansen L."/>
            <person name="Pathiraja D."/>
            <person name="Schultz-Johansen M."/>
            <person name="Choi I.-G."/>
            <person name="Stougaard P."/>
        </authorList>
    </citation>
    <scope>NUCLEOTIDE SEQUENCE [LARGE SCALE GENOMIC DNA]</scope>
    <source>
        <strain evidence="1 2">A3</strain>
    </source>
</reference>
<sequence>MSNIGFGDRDFNFAVYIANKPSMREYQHLTKVMPLCRGEINVINQSCGNGWRKVFNVYAKLLYTLDPQVFDFSIKAPIWQDYRDNHLLQEGSKTALLFSSPQLSKSTSKNDMLHIICGKSHAKALINKGKLKVNLDWLDNEFAIDRKNKVIVCPYFDYRQLSNIKIESLARLLLTLKSTL</sequence>
<dbReference type="InterPro" id="IPR054222">
    <property type="entry name" value="DUF6942"/>
</dbReference>
<comment type="caution">
    <text evidence="1">The sequence shown here is derived from an EMBL/GenBank/DDBJ whole genome shotgun (WGS) entry which is preliminary data.</text>
</comment>
<keyword evidence="2" id="KW-1185">Reference proteome</keyword>
<evidence type="ECO:0000313" key="1">
    <source>
        <dbReference type="EMBL" id="TYK64714.1"/>
    </source>
</evidence>
<dbReference type="EMBL" id="PJAI02000019">
    <property type="protein sequence ID" value="TYK64714.1"/>
    <property type="molecule type" value="Genomic_DNA"/>
</dbReference>
<protein>
    <submittedName>
        <fullName evidence="1">Uncharacterized protein</fullName>
    </submittedName>
</protein>
<proteinExistence type="predicted"/>
<dbReference type="Pfam" id="PF22098">
    <property type="entry name" value="DUF6942"/>
    <property type="match status" value="1"/>
</dbReference>
<accession>A0ABY3MU53</accession>
<evidence type="ECO:0000313" key="2">
    <source>
        <dbReference type="Proteomes" id="UP000815846"/>
    </source>
</evidence>
<gene>
    <name evidence="1" type="ORF">CWS31_014160</name>
</gene>
<dbReference type="RefSeq" id="WP_101343021.1">
    <property type="nucleotide sequence ID" value="NZ_PJAI02000019.1"/>
</dbReference>
<name>A0ABY3MU53_9GAMM</name>
<organism evidence="1 2">
    <name type="scientific">Colwellia echini</name>
    <dbReference type="NCBI Taxonomy" id="1982103"/>
    <lineage>
        <taxon>Bacteria</taxon>
        <taxon>Pseudomonadati</taxon>
        <taxon>Pseudomonadota</taxon>
        <taxon>Gammaproteobacteria</taxon>
        <taxon>Alteromonadales</taxon>
        <taxon>Colwelliaceae</taxon>
        <taxon>Colwellia</taxon>
    </lineage>
</organism>
<dbReference type="Proteomes" id="UP000815846">
    <property type="component" value="Unassembled WGS sequence"/>
</dbReference>